<protein>
    <submittedName>
        <fullName evidence="1">Uncharacterized protein</fullName>
    </submittedName>
</protein>
<dbReference type="EMBL" id="VYQE01000003">
    <property type="protein sequence ID" value="KAA9008217.1"/>
    <property type="molecule type" value="Genomic_DNA"/>
</dbReference>
<accession>A0A5J5GJC5</accession>
<dbReference type="RefSeq" id="WP_150445501.1">
    <property type="nucleotide sequence ID" value="NZ_VYQE01000003.1"/>
</dbReference>
<evidence type="ECO:0000313" key="1">
    <source>
        <dbReference type="EMBL" id="KAA9008217.1"/>
    </source>
</evidence>
<dbReference type="AlphaFoldDB" id="A0A5J5GJC5"/>
<gene>
    <name evidence="1" type="ORF">F3S47_12050</name>
</gene>
<name>A0A5J5GJC5_9RHOB</name>
<proteinExistence type="predicted"/>
<keyword evidence="2" id="KW-1185">Reference proteome</keyword>
<dbReference type="Proteomes" id="UP000326554">
    <property type="component" value="Unassembled WGS sequence"/>
</dbReference>
<evidence type="ECO:0000313" key="2">
    <source>
        <dbReference type="Proteomes" id="UP000326554"/>
    </source>
</evidence>
<sequence length="85" mass="8754">MDQFRTSQPGLESPASGVFALVPDDAQDLPVATRGINAAVSGYLRLTTVDGTVGTVFVAAGTVFPIRARRVWATGTDAAGLAGLY</sequence>
<reference evidence="1 2" key="1">
    <citation type="submission" date="2019-09" db="EMBL/GenBank/DDBJ databases">
        <authorList>
            <person name="Park J.-S."/>
            <person name="Choi H.-J."/>
        </authorList>
    </citation>
    <scope>NUCLEOTIDE SEQUENCE [LARGE SCALE GENOMIC DNA]</scope>
    <source>
        <strain evidence="1 2">176SS1-4</strain>
    </source>
</reference>
<organism evidence="1 2">
    <name type="scientific">Histidinibacterium aquaticum</name>
    <dbReference type="NCBI Taxonomy" id="2613962"/>
    <lineage>
        <taxon>Bacteria</taxon>
        <taxon>Pseudomonadati</taxon>
        <taxon>Pseudomonadota</taxon>
        <taxon>Alphaproteobacteria</taxon>
        <taxon>Rhodobacterales</taxon>
        <taxon>Paracoccaceae</taxon>
        <taxon>Histidinibacterium</taxon>
    </lineage>
</organism>
<comment type="caution">
    <text evidence="1">The sequence shown here is derived from an EMBL/GenBank/DDBJ whole genome shotgun (WGS) entry which is preliminary data.</text>
</comment>